<dbReference type="InterPro" id="IPR050493">
    <property type="entry name" value="FAD-dep_Monooxygenase_BioMet"/>
</dbReference>
<protein>
    <submittedName>
        <fullName evidence="7">FAD/NAD(P)-binding domain-containing protein</fullName>
    </submittedName>
</protein>
<feature type="domain" description="FAD-binding" evidence="6">
    <location>
        <begin position="3"/>
        <end position="373"/>
    </location>
</feature>
<dbReference type="PANTHER" id="PTHR13789:SF309">
    <property type="entry name" value="PUTATIVE (AFU_ORTHOLOGUE AFUA_6G14510)-RELATED"/>
    <property type="match status" value="1"/>
</dbReference>
<evidence type="ECO:0000259" key="6">
    <source>
        <dbReference type="Pfam" id="PF01494"/>
    </source>
</evidence>
<dbReference type="Gene3D" id="3.50.50.60">
    <property type="entry name" value="FAD/NAD(P)-binding domain"/>
    <property type="match status" value="1"/>
</dbReference>
<evidence type="ECO:0000256" key="4">
    <source>
        <dbReference type="ARBA" id="ARBA00023002"/>
    </source>
</evidence>
<organism evidence="7 8">
    <name type="scientific">Rhizoclosmatium globosum</name>
    <dbReference type="NCBI Taxonomy" id="329046"/>
    <lineage>
        <taxon>Eukaryota</taxon>
        <taxon>Fungi</taxon>
        <taxon>Fungi incertae sedis</taxon>
        <taxon>Chytridiomycota</taxon>
        <taxon>Chytridiomycota incertae sedis</taxon>
        <taxon>Chytridiomycetes</taxon>
        <taxon>Chytridiales</taxon>
        <taxon>Chytriomycetaceae</taxon>
        <taxon>Rhizoclosmatium</taxon>
    </lineage>
</organism>
<evidence type="ECO:0000313" key="7">
    <source>
        <dbReference type="EMBL" id="ORY38237.1"/>
    </source>
</evidence>
<evidence type="ECO:0000256" key="1">
    <source>
        <dbReference type="ARBA" id="ARBA00007992"/>
    </source>
</evidence>
<dbReference type="PANTHER" id="PTHR13789">
    <property type="entry name" value="MONOOXYGENASE"/>
    <property type="match status" value="1"/>
</dbReference>
<comment type="caution">
    <text evidence="7">The sequence shown here is derived from an EMBL/GenBank/DDBJ whole genome shotgun (WGS) entry which is preliminary data.</text>
</comment>
<comment type="similarity">
    <text evidence="1">Belongs to the paxM FAD-dependent monooxygenase family.</text>
</comment>
<sequence>MPSVVIIGSGLVGAATALALHQVGIKSSLYDQIDPIEAVSQGQAIEFGESGGAVMIQAGGLRVLRTLGLLDECIAAGILTPYVSWHKIDGSAPIVHDARISNRTSGEMDPQLQTPLQILRSDLHRILIQSCHRAGIKTFVSKKLVDVTQDDVSATATFTDGSTATGDLIIGADGIHSVTRRKVFGENLRAKFTGSTGHIGVVKTTENGITLKPEEGTAFYVDRDKKLFMATFKVSDDTAAVSVSTFNDPENEDQSYRPVSDLPKHASLLADMLHTWNAPPHIEKMMRYAFRLSSTSIYDLPDMSSYHKGRVILIGDAAHGMVPSAGIGLLTGLEDVGTLLALFRHFPQEENWNKALELYSKIRVERGTAAANRSRFIKGQTYATTPIFGGSVNHFIQRMVVAGFNSGRSEVAKLVKESN</sequence>
<dbReference type="GO" id="GO:0071949">
    <property type="term" value="F:FAD binding"/>
    <property type="evidence" value="ECO:0007669"/>
    <property type="project" value="InterPro"/>
</dbReference>
<name>A0A1Y2BUC5_9FUNG</name>
<proteinExistence type="inferred from homology"/>
<dbReference type="SUPFAM" id="SSF51905">
    <property type="entry name" value="FAD/NAD(P)-binding domain"/>
    <property type="match status" value="1"/>
</dbReference>
<dbReference type="AlphaFoldDB" id="A0A1Y2BUC5"/>
<keyword evidence="5" id="KW-0503">Monooxygenase</keyword>
<evidence type="ECO:0000256" key="2">
    <source>
        <dbReference type="ARBA" id="ARBA00022630"/>
    </source>
</evidence>
<dbReference type="PRINTS" id="PR00420">
    <property type="entry name" value="RNGMNOXGNASE"/>
</dbReference>
<dbReference type="OrthoDB" id="47494at2759"/>
<gene>
    <name evidence="7" type="ORF">BCR33DRAFT_720938</name>
</gene>
<evidence type="ECO:0000256" key="3">
    <source>
        <dbReference type="ARBA" id="ARBA00022827"/>
    </source>
</evidence>
<dbReference type="Pfam" id="PF01494">
    <property type="entry name" value="FAD_binding_3"/>
    <property type="match status" value="1"/>
</dbReference>
<dbReference type="InterPro" id="IPR036188">
    <property type="entry name" value="FAD/NAD-bd_sf"/>
</dbReference>
<keyword evidence="8" id="KW-1185">Reference proteome</keyword>
<reference evidence="7 8" key="1">
    <citation type="submission" date="2016-07" db="EMBL/GenBank/DDBJ databases">
        <title>Pervasive Adenine N6-methylation of Active Genes in Fungi.</title>
        <authorList>
            <consortium name="DOE Joint Genome Institute"/>
            <person name="Mondo S.J."/>
            <person name="Dannebaum R.O."/>
            <person name="Kuo R.C."/>
            <person name="Labutti K."/>
            <person name="Haridas S."/>
            <person name="Kuo A."/>
            <person name="Salamov A."/>
            <person name="Ahrendt S.R."/>
            <person name="Lipzen A."/>
            <person name="Sullivan W."/>
            <person name="Andreopoulos W.B."/>
            <person name="Clum A."/>
            <person name="Lindquist E."/>
            <person name="Daum C."/>
            <person name="Ramamoorthy G.K."/>
            <person name="Gryganskyi A."/>
            <person name="Culley D."/>
            <person name="Magnuson J.K."/>
            <person name="James T.Y."/>
            <person name="O'Malley M.A."/>
            <person name="Stajich J.E."/>
            <person name="Spatafora J.W."/>
            <person name="Visel A."/>
            <person name="Grigoriev I.V."/>
        </authorList>
    </citation>
    <scope>NUCLEOTIDE SEQUENCE [LARGE SCALE GENOMIC DNA]</scope>
    <source>
        <strain evidence="7 8">JEL800</strain>
    </source>
</reference>
<dbReference type="InterPro" id="IPR002938">
    <property type="entry name" value="FAD-bd"/>
</dbReference>
<accession>A0A1Y2BUC5</accession>
<dbReference type="STRING" id="329046.A0A1Y2BUC5"/>
<evidence type="ECO:0000256" key="5">
    <source>
        <dbReference type="ARBA" id="ARBA00023033"/>
    </source>
</evidence>
<evidence type="ECO:0000313" key="8">
    <source>
        <dbReference type="Proteomes" id="UP000193642"/>
    </source>
</evidence>
<dbReference type="EMBL" id="MCGO01000045">
    <property type="protein sequence ID" value="ORY38237.1"/>
    <property type="molecule type" value="Genomic_DNA"/>
</dbReference>
<keyword evidence="3" id="KW-0274">FAD</keyword>
<keyword evidence="2" id="KW-0285">Flavoprotein</keyword>
<dbReference type="GO" id="GO:0004497">
    <property type="term" value="F:monooxygenase activity"/>
    <property type="evidence" value="ECO:0007669"/>
    <property type="project" value="UniProtKB-KW"/>
</dbReference>
<keyword evidence="4" id="KW-0560">Oxidoreductase</keyword>
<dbReference type="Proteomes" id="UP000193642">
    <property type="component" value="Unassembled WGS sequence"/>
</dbReference>